<dbReference type="AlphaFoldDB" id="A0A809R4P4"/>
<dbReference type="Pfam" id="PF07589">
    <property type="entry name" value="PEP-CTERM"/>
    <property type="match status" value="1"/>
</dbReference>
<gene>
    <name evidence="3" type="ORF">NPRO_01580</name>
</gene>
<feature type="domain" description="Ice-binding protein C-terminal" evidence="2">
    <location>
        <begin position="181"/>
        <end position="202"/>
    </location>
</feature>
<evidence type="ECO:0000256" key="1">
    <source>
        <dbReference type="SAM" id="SignalP"/>
    </source>
</evidence>
<organism evidence="3 4">
    <name type="scientific">Candidatus Nitrosymbiomonas proteolyticus</name>
    <dbReference type="NCBI Taxonomy" id="2608984"/>
    <lineage>
        <taxon>Bacteria</taxon>
        <taxon>Bacillati</taxon>
        <taxon>Armatimonadota</taxon>
        <taxon>Armatimonadota incertae sedis</taxon>
        <taxon>Candidatus Nitrosymbiomonas</taxon>
    </lineage>
</organism>
<evidence type="ECO:0000259" key="2">
    <source>
        <dbReference type="Pfam" id="PF07589"/>
    </source>
</evidence>
<feature type="chain" id="PRO_5035152785" description="Ice-binding protein C-terminal domain-containing protein" evidence="1">
    <location>
        <begin position="25"/>
        <end position="206"/>
    </location>
</feature>
<keyword evidence="1" id="KW-0732">Signal</keyword>
<accession>A0A809R4P4</accession>
<dbReference type="InterPro" id="IPR013424">
    <property type="entry name" value="Ice-binding_C"/>
</dbReference>
<reference evidence="3" key="1">
    <citation type="journal article" name="DNA Res.">
        <title>The physiological potential of anammox bacteria as revealed by their core genome structure.</title>
        <authorList>
            <person name="Okubo T."/>
            <person name="Toyoda A."/>
            <person name="Fukuhara K."/>
            <person name="Uchiyama I."/>
            <person name="Harigaya Y."/>
            <person name="Kuroiwa M."/>
            <person name="Suzuki T."/>
            <person name="Murakami Y."/>
            <person name="Suwa Y."/>
            <person name="Takami H."/>
        </authorList>
    </citation>
    <scope>NUCLEOTIDE SEQUENCE</scope>
    <source>
        <strain evidence="3">317325-2</strain>
    </source>
</reference>
<dbReference type="Proteomes" id="UP000662873">
    <property type="component" value="Chromosome"/>
</dbReference>
<evidence type="ECO:0000313" key="4">
    <source>
        <dbReference type="Proteomes" id="UP000662873"/>
    </source>
</evidence>
<protein>
    <recommendedName>
        <fullName evidence="2">Ice-binding protein C-terminal domain-containing protein</fullName>
    </recommendedName>
</protein>
<proteinExistence type="predicted"/>
<evidence type="ECO:0000313" key="3">
    <source>
        <dbReference type="EMBL" id="BBO22563.1"/>
    </source>
</evidence>
<dbReference type="EMBL" id="AP021858">
    <property type="protein sequence ID" value="BBO22563.1"/>
    <property type="molecule type" value="Genomic_DNA"/>
</dbReference>
<name>A0A809R4P4_9BACT</name>
<dbReference type="KEGG" id="npy:NPRO_01580"/>
<dbReference type="NCBIfam" id="TIGR02595">
    <property type="entry name" value="PEP_CTERM"/>
    <property type="match status" value="1"/>
</dbReference>
<sequence length="206" mass="22162">MKSITLRALASIGVAAAIAAPALASSAAIQMTAVTSWHLWTGKLGWRFVPNQDIWLTDLGNFDLEMDGFASSVEVGVFEWDTDVLVAYADLSAGTVETLDGFFRYKAVTPVQLITGRDYIIWGHNGIDAHTTNLHATETYAPEITVLANGARYNGWGGVSDGGNSMGSYTTYTGPNFKFSTVPEPATLGTLALGAIALVRRRSRRR</sequence>
<feature type="signal peptide" evidence="1">
    <location>
        <begin position="1"/>
        <end position="24"/>
    </location>
</feature>